<feature type="region of interest" description="Disordered" evidence="2">
    <location>
        <begin position="958"/>
        <end position="981"/>
    </location>
</feature>
<dbReference type="RefSeq" id="WP_338751127.1">
    <property type="nucleotide sequence ID" value="NZ_CP147404.1"/>
</dbReference>
<evidence type="ECO:0000256" key="2">
    <source>
        <dbReference type="SAM" id="MobiDB-lite"/>
    </source>
</evidence>
<dbReference type="Pfam" id="PF25023">
    <property type="entry name" value="TEN_YD-shell"/>
    <property type="match status" value="1"/>
</dbReference>
<dbReference type="InterPro" id="IPR056823">
    <property type="entry name" value="TEN-like_YD-shell"/>
</dbReference>
<evidence type="ECO:0000256" key="3">
    <source>
        <dbReference type="SAM" id="SignalP"/>
    </source>
</evidence>
<keyword evidence="7" id="KW-1185">Reference proteome</keyword>
<dbReference type="Proteomes" id="UP001387364">
    <property type="component" value="Chromosome"/>
</dbReference>
<feature type="chain" id="PRO_5047432213" evidence="3">
    <location>
        <begin position="27"/>
        <end position="1632"/>
    </location>
</feature>
<feature type="domain" description="Teneurin-like YD-shell" evidence="5">
    <location>
        <begin position="1160"/>
        <end position="1466"/>
    </location>
</feature>
<dbReference type="EMBL" id="CP147404">
    <property type="protein sequence ID" value="WXB92532.1"/>
    <property type="molecule type" value="Genomic_DNA"/>
</dbReference>
<dbReference type="NCBIfam" id="NF033679">
    <property type="entry name" value="DNRLRE_dom"/>
    <property type="match status" value="1"/>
</dbReference>
<keyword evidence="3" id="KW-0732">Signal</keyword>
<feature type="signal peptide" evidence="3">
    <location>
        <begin position="1"/>
        <end position="26"/>
    </location>
</feature>
<dbReference type="Gene3D" id="2.180.10.10">
    <property type="entry name" value="RHS repeat-associated core"/>
    <property type="match status" value="3"/>
</dbReference>
<dbReference type="InterPro" id="IPR031325">
    <property type="entry name" value="RHS_repeat"/>
</dbReference>
<proteinExistence type="predicted"/>
<evidence type="ECO:0000256" key="1">
    <source>
        <dbReference type="ARBA" id="ARBA00022737"/>
    </source>
</evidence>
<sequence length="1632" mass="182926">MKKYISLLIAIMMFCSLLPPFTPVQAKPKEKDRDTVPSIQKEVEIVDERTANSQTFIQEDGLYRMEISPEPIHVQDEKTKEWEPIDNQLKKKDSGRFHNKKNEFDASFAPKSENGESLVSIEQQGKSVDIVSVDQNGQSTASVPATVEDNQVTYKEVYSNTDLAYTIGNSSIKEDIILKEKPSETEPLEYSFQFKIKGLTLEETEDGYLYLLDSVSKERVFSIEKPFMMDSATPEGFTSRMEHPMPEGSLSDQVEMEAIQKGNKLHITLKPNMEWLTSSERVYPVIIDPTVKVYQPKNDLNDTTIRSAFPDQTGGADLEMGAGFHSTSKNTVRSLLQFDVGTLPRGAKIMNAQLNLRLSSVWNDTASSIGLYEMNSAWEENRATWQRRTQSALWTNKGGDFHSTLLSSQTIGALDTAATEPQLFKWIIKPEIIQKWMDDPSKNSGLMLKATNETSATYKKFYSGDYSGKLQYSPKLTITYYPVSRLGLESYWSYSEHALSDGQGYVNLGTGNLILDFTDFSVMGRGNSGFSFSRTYNSKAVEDSPVGYGWSFTGSETMAEFPNGDVLYTDADGTAHTFTYDTTTKTFKAPAGLYLKLVKANTDAFVLTDFNGNRVVFRDLIKNPEQQGRIYPIDYEEDRNKNKITYQREADGTLTGITDATDRKLTLTYQNGRIQSGTFEGVKKFAYTYDTAGRLKTSTIYKDATTGSTTTYNYNTDGQLINIVDANNQTTHYLYNAGFLEQVKQPTISDVDSNITYKYDIYNLTASEFDAYGKETKYKLNDNYIITSITDPMGFVSSFTYDANYNLLTEKDPKGNTTVNTYDTKGNVETTTDPLGNKVFYTYNNFSQPLTVTDADGTMTYEYNAYGDVIKEINPLNEVTTFDYYEPYGNLKSMTPPSGVPETYEYDAMQNYPKKFADALGRKTSIVNDKYGNAKEVTDPKGNKVSFDYDEQEQLKSAVDEKGSETSYGYDNNGNLTTIKNPRGYTTTLGYNSQNQFISRKEPLGQTTTYGYDALGNMTTEKKPDGNTLVKTAYDANSRPTDIFINGYLKWHYDYDKNGNTTAVKNGENNATSTFIYDKADKLKTASNGKQVVEYSYSPTETLTDIKGTSNGSSFAQRFAFDDADQLKNWYRNGGIQGAYEYYPTGEPQQRRYVNGIHTNYTYDDAQQMKTLKVTKGTTVLLDETLGYDLNGNVNSVTSSPGNKAFAYDKTNQLESQIISSVQLTESYTYDAVGNRKTKTTVKDGKTTDTTYDYDANNRLTSVNGQTYSYDANGNRTKDNKYTYVYNKFDQMTSVKTNAGTTVSTFTYDDEGRRTSKTVDGKTTYYHYDQGINVLFETDSNGTITSEYIYDPDGMPLVMTKGGQNYYYTYNSLKEITGLTNASGTVVASYSYDAWGNILSESGAMAKENPIRYKGYRYDEETGLYYLIARYYQPTEGVFLTTDPEGGDTDDPKTQNGYVYANNNPVMMTDPDGNYAWLVINAGFAAYSGYQAYKSGKGAGGIAAAATLGFVGGGKGKAVRKGIGLVKKIHGNSRWSKKANHGYEIYKIVNGKKRVVKVGISGGKISKSGKSYRASRQANKWSERFGGTYHTRIVKKNMTRKKALKWEQGHVNRVAKAGGRFPSRYHKKPLPW</sequence>
<dbReference type="NCBIfam" id="TIGR01643">
    <property type="entry name" value="YD_repeat_2x"/>
    <property type="match status" value="7"/>
</dbReference>
<reference evidence="6 7" key="1">
    <citation type="submission" date="2024-02" db="EMBL/GenBank/DDBJ databases">
        <title>Seven novel Bacillus-like species.</title>
        <authorList>
            <person name="Liu G."/>
        </authorList>
    </citation>
    <scope>NUCLEOTIDE SEQUENCE [LARGE SCALE GENOMIC DNA]</scope>
    <source>
        <strain evidence="6 7">FJAT-52991</strain>
    </source>
</reference>
<evidence type="ECO:0000259" key="4">
    <source>
        <dbReference type="Pfam" id="PF20148"/>
    </source>
</evidence>
<feature type="compositionally biased region" description="Polar residues" evidence="2">
    <location>
        <begin position="965"/>
        <end position="981"/>
    </location>
</feature>
<organism evidence="6 7">
    <name type="scientific">Bacillus kandeliae</name>
    <dbReference type="NCBI Taxonomy" id="3129297"/>
    <lineage>
        <taxon>Bacteria</taxon>
        <taxon>Bacillati</taxon>
        <taxon>Bacillota</taxon>
        <taxon>Bacilli</taxon>
        <taxon>Bacillales</taxon>
        <taxon>Bacillaceae</taxon>
        <taxon>Bacillus</taxon>
    </lineage>
</organism>
<dbReference type="Pfam" id="PF05593">
    <property type="entry name" value="RHS_repeat"/>
    <property type="match status" value="4"/>
</dbReference>
<dbReference type="NCBIfam" id="TIGR03696">
    <property type="entry name" value="Rhs_assc_core"/>
    <property type="match status" value="1"/>
</dbReference>
<protein>
    <submittedName>
        <fullName evidence="6">DNRLRE domain-containing protein</fullName>
    </submittedName>
</protein>
<evidence type="ECO:0000259" key="5">
    <source>
        <dbReference type="Pfam" id="PF25023"/>
    </source>
</evidence>
<name>A0ABZ2N4B8_9BACI</name>
<dbReference type="Pfam" id="PF20148">
    <property type="entry name" value="DUF6531"/>
    <property type="match status" value="1"/>
</dbReference>
<feature type="domain" description="DUF6531" evidence="4">
    <location>
        <begin position="506"/>
        <end position="578"/>
    </location>
</feature>
<evidence type="ECO:0000313" key="6">
    <source>
        <dbReference type="EMBL" id="WXB92532.1"/>
    </source>
</evidence>
<accession>A0ABZ2N4B8</accession>
<dbReference type="InterPro" id="IPR022385">
    <property type="entry name" value="Rhs_assc_core"/>
</dbReference>
<dbReference type="InterPro" id="IPR045351">
    <property type="entry name" value="DUF6531"/>
</dbReference>
<keyword evidence="1" id="KW-0677">Repeat</keyword>
<evidence type="ECO:0000313" key="7">
    <source>
        <dbReference type="Proteomes" id="UP001387364"/>
    </source>
</evidence>
<dbReference type="PANTHER" id="PTHR32305:SF17">
    <property type="entry name" value="TRNA NUCLEASE WAPA"/>
    <property type="match status" value="1"/>
</dbReference>
<dbReference type="PANTHER" id="PTHR32305">
    <property type="match status" value="1"/>
</dbReference>
<gene>
    <name evidence="6" type="ORF">WDJ61_15055</name>
</gene>
<dbReference type="InterPro" id="IPR050708">
    <property type="entry name" value="T6SS_VgrG/RHS"/>
</dbReference>
<dbReference type="InterPro" id="IPR006530">
    <property type="entry name" value="YD"/>
</dbReference>